<name>A0A238WNA8_9FLAO</name>
<evidence type="ECO:0000256" key="1">
    <source>
        <dbReference type="SAM" id="Phobius"/>
    </source>
</evidence>
<dbReference type="EMBL" id="FZNY01000001">
    <property type="protein sequence ID" value="SNR47803.1"/>
    <property type="molecule type" value="Genomic_DNA"/>
</dbReference>
<sequence>MRIAIPVFIALAAILLIYNVTQVNFDAPFQGDSSVALIGILGSTCAIILLLILQLSRKIAKKQKEQRRSAK</sequence>
<feature type="transmembrane region" description="Helical" evidence="1">
    <location>
        <begin position="35"/>
        <end position="55"/>
    </location>
</feature>
<organism evidence="2 3">
    <name type="scientific">Dokdonia pacifica</name>
    <dbReference type="NCBI Taxonomy" id="1627892"/>
    <lineage>
        <taxon>Bacteria</taxon>
        <taxon>Pseudomonadati</taxon>
        <taxon>Bacteroidota</taxon>
        <taxon>Flavobacteriia</taxon>
        <taxon>Flavobacteriales</taxon>
        <taxon>Flavobacteriaceae</taxon>
        <taxon>Dokdonia</taxon>
    </lineage>
</organism>
<gene>
    <name evidence="2" type="ORF">SAMN06265376_1011242</name>
</gene>
<dbReference type="Proteomes" id="UP000198379">
    <property type="component" value="Unassembled WGS sequence"/>
</dbReference>
<keyword evidence="1" id="KW-0472">Membrane</keyword>
<dbReference type="RefSeq" id="WP_089370529.1">
    <property type="nucleotide sequence ID" value="NZ_BMEP01000003.1"/>
</dbReference>
<keyword evidence="3" id="KW-1185">Reference proteome</keyword>
<evidence type="ECO:0000313" key="2">
    <source>
        <dbReference type="EMBL" id="SNR47803.1"/>
    </source>
</evidence>
<dbReference type="AlphaFoldDB" id="A0A238WNA8"/>
<reference evidence="2 3" key="1">
    <citation type="submission" date="2017-06" db="EMBL/GenBank/DDBJ databases">
        <authorList>
            <person name="Kim H.J."/>
            <person name="Triplett B.A."/>
        </authorList>
    </citation>
    <scope>NUCLEOTIDE SEQUENCE [LARGE SCALE GENOMIC DNA]</scope>
    <source>
        <strain evidence="2 3">DSM 25597</strain>
    </source>
</reference>
<dbReference type="OrthoDB" id="1453319at2"/>
<proteinExistence type="predicted"/>
<keyword evidence="1" id="KW-0812">Transmembrane</keyword>
<evidence type="ECO:0000313" key="3">
    <source>
        <dbReference type="Proteomes" id="UP000198379"/>
    </source>
</evidence>
<keyword evidence="1" id="KW-1133">Transmembrane helix</keyword>
<protein>
    <submittedName>
        <fullName evidence="2">Uncharacterized protein</fullName>
    </submittedName>
</protein>
<accession>A0A238WNA8</accession>